<name>A0A383DIG4_9ZZZZ</name>
<feature type="non-terminal residue" evidence="1">
    <location>
        <position position="63"/>
    </location>
</feature>
<gene>
    <name evidence="1" type="ORF">METZ01_LOCUS496899</name>
</gene>
<evidence type="ECO:0008006" key="2">
    <source>
        <dbReference type="Google" id="ProtNLM"/>
    </source>
</evidence>
<organism evidence="1">
    <name type="scientific">marine metagenome</name>
    <dbReference type="NCBI Taxonomy" id="408172"/>
    <lineage>
        <taxon>unclassified sequences</taxon>
        <taxon>metagenomes</taxon>
        <taxon>ecological metagenomes</taxon>
    </lineage>
</organism>
<accession>A0A383DIG4</accession>
<evidence type="ECO:0000313" key="1">
    <source>
        <dbReference type="EMBL" id="SVE44045.1"/>
    </source>
</evidence>
<proteinExistence type="predicted"/>
<dbReference type="EMBL" id="UINC01217445">
    <property type="protein sequence ID" value="SVE44045.1"/>
    <property type="molecule type" value="Genomic_DNA"/>
</dbReference>
<dbReference type="AlphaFoldDB" id="A0A383DIG4"/>
<reference evidence="1" key="1">
    <citation type="submission" date="2018-05" db="EMBL/GenBank/DDBJ databases">
        <authorList>
            <person name="Lanie J.A."/>
            <person name="Ng W.-L."/>
            <person name="Kazmierczak K.M."/>
            <person name="Andrzejewski T.M."/>
            <person name="Davidsen T.M."/>
            <person name="Wayne K.J."/>
            <person name="Tettelin H."/>
            <person name="Glass J.I."/>
            <person name="Rusch D."/>
            <person name="Podicherti R."/>
            <person name="Tsui H.-C.T."/>
            <person name="Winkler M.E."/>
        </authorList>
    </citation>
    <scope>NUCLEOTIDE SEQUENCE</scope>
</reference>
<protein>
    <recommendedName>
        <fullName evidence="2">NadR/Ttd14 AAA domain-containing protein</fullName>
    </recommendedName>
</protein>
<sequence>MRLVITGIEYSGKSALGEALCEWIGNTLANSDPGTHDHYWPNISHEDLTDEEQKYLLGLSPRL</sequence>